<comment type="caution">
    <text evidence="3">The sequence shown here is derived from an EMBL/GenBank/DDBJ whole genome shotgun (WGS) entry which is preliminary data.</text>
</comment>
<dbReference type="EMBL" id="JBHTND010000031">
    <property type="protein sequence ID" value="MFD1303531.1"/>
    <property type="molecule type" value="Genomic_DNA"/>
</dbReference>
<dbReference type="InterPro" id="IPR013321">
    <property type="entry name" value="Arc_rbn_hlx_hlx"/>
</dbReference>
<reference evidence="4" key="1">
    <citation type="journal article" date="2019" name="Int. J. Syst. Evol. Microbiol.">
        <title>The Global Catalogue of Microorganisms (GCM) 10K type strain sequencing project: providing services to taxonomists for standard genome sequencing and annotation.</title>
        <authorList>
            <consortium name="The Broad Institute Genomics Platform"/>
            <consortium name="The Broad Institute Genome Sequencing Center for Infectious Disease"/>
            <person name="Wu L."/>
            <person name="Ma J."/>
        </authorList>
    </citation>
    <scope>NUCLEOTIDE SEQUENCE [LARGE SCALE GENOMIC DNA]</scope>
    <source>
        <strain evidence="4">CCUG 56108</strain>
    </source>
</reference>
<evidence type="ECO:0000256" key="2">
    <source>
        <dbReference type="ARBA" id="ARBA00022649"/>
    </source>
</evidence>
<dbReference type="InterPro" id="IPR007337">
    <property type="entry name" value="RelB/DinJ"/>
</dbReference>
<dbReference type="Proteomes" id="UP001597176">
    <property type="component" value="Unassembled WGS sequence"/>
</dbReference>
<gene>
    <name evidence="3" type="ORF">ACFQ4G_18320</name>
</gene>
<dbReference type="PIRSF" id="PIRSF003108">
    <property type="entry name" value="DinJ"/>
    <property type="match status" value="1"/>
</dbReference>
<evidence type="ECO:0000313" key="4">
    <source>
        <dbReference type="Proteomes" id="UP001597176"/>
    </source>
</evidence>
<dbReference type="NCBIfam" id="TIGR02384">
    <property type="entry name" value="RelB_DinJ"/>
    <property type="match status" value="1"/>
</dbReference>
<dbReference type="Gene3D" id="1.10.1220.10">
    <property type="entry name" value="Met repressor-like"/>
    <property type="match status" value="1"/>
</dbReference>
<dbReference type="InterPro" id="IPR026262">
    <property type="entry name" value="DinJ"/>
</dbReference>
<proteinExistence type="inferred from homology"/>
<dbReference type="PANTHER" id="PTHR38781">
    <property type="entry name" value="ANTITOXIN DINJ-RELATED"/>
    <property type="match status" value="1"/>
</dbReference>
<comment type="similarity">
    <text evidence="1">Belongs to the RelB/DinJ antitoxin family.</text>
</comment>
<accession>A0ABW3X1Z2</accession>
<dbReference type="PANTHER" id="PTHR38781:SF1">
    <property type="entry name" value="ANTITOXIN DINJ-RELATED"/>
    <property type="match status" value="1"/>
</dbReference>
<dbReference type="RefSeq" id="WP_238208940.1">
    <property type="nucleotide sequence ID" value="NZ_JBHTND010000031.1"/>
</dbReference>
<dbReference type="Pfam" id="PF04221">
    <property type="entry name" value="RelB"/>
    <property type="match status" value="1"/>
</dbReference>
<name>A0ABW3X1Z2_9HYPH</name>
<keyword evidence="2" id="KW-1277">Toxin-antitoxin system</keyword>
<organism evidence="3 4">
    <name type="scientific">Methylobacterium marchantiae</name>
    <dbReference type="NCBI Taxonomy" id="600331"/>
    <lineage>
        <taxon>Bacteria</taxon>
        <taxon>Pseudomonadati</taxon>
        <taxon>Pseudomonadota</taxon>
        <taxon>Alphaproteobacteria</taxon>
        <taxon>Hyphomicrobiales</taxon>
        <taxon>Methylobacteriaceae</taxon>
        <taxon>Methylobacterium</taxon>
    </lineage>
</organism>
<sequence>MADKLIVRASVDAKTKREASAVLASMGLTASDAVRLMFARVAADKTFPFEALTPNSETVDAMKAARRGDTTKVGSIESLLADLHAGD</sequence>
<protein>
    <submittedName>
        <fullName evidence="3">Type II toxin-antitoxin system RelB/DinJ family antitoxin</fullName>
    </submittedName>
</protein>
<evidence type="ECO:0000256" key="1">
    <source>
        <dbReference type="ARBA" id="ARBA00010562"/>
    </source>
</evidence>
<keyword evidence="4" id="KW-1185">Reference proteome</keyword>
<evidence type="ECO:0000313" key="3">
    <source>
        <dbReference type="EMBL" id="MFD1303531.1"/>
    </source>
</evidence>